<keyword evidence="7" id="KW-0547">Nucleotide-binding</keyword>
<sequence length="359" mass="42024">MSFKQREASVINLFRIGWRKKMNKVILIAFIKDHLSFTIALYSSAALILLFVWLQTDQQMEFIYPFLLVTFIYIIFMIFRLVQYVRFRKILELESPRDTEENHLSEEQKVVLAMLNQFKSQSLRTINNLEAQNKSKHKVISQIVHNIKTPTAVIDLLVQNSKVDKMDSALEVIDKIHKENRSINENLDQVLSYLRLDYFHHDFSIEEINLNEQLREIINQKKEQFIFNHVFPRFVTTEQANLVLTDKKWNRMLLDQLLSNAIKYTSIKEGEKTITLSIIQENNRVYLTIEDTGIGISEYDLKRVFEPFFTGDNGRKVRNATGIGLFICQNIADRLNHQITLSSKVGEGTKVIVSYLTKL</sequence>
<keyword evidence="9" id="KW-0067">ATP-binding</keyword>
<evidence type="ECO:0000256" key="13">
    <source>
        <dbReference type="SAM" id="Phobius"/>
    </source>
</evidence>
<dbReference type="PRINTS" id="PR00344">
    <property type="entry name" value="BCTRLSENSOR"/>
</dbReference>
<evidence type="ECO:0000256" key="3">
    <source>
        <dbReference type="ARBA" id="ARBA00012438"/>
    </source>
</evidence>
<evidence type="ECO:0000256" key="10">
    <source>
        <dbReference type="ARBA" id="ARBA00022989"/>
    </source>
</evidence>
<keyword evidence="10 13" id="KW-1133">Transmembrane helix</keyword>
<comment type="caution">
    <text evidence="15">The sequence shown here is derived from an EMBL/GenBank/DDBJ whole genome shotgun (WGS) entry which is preliminary data.</text>
</comment>
<evidence type="ECO:0000256" key="6">
    <source>
        <dbReference type="ARBA" id="ARBA00022692"/>
    </source>
</evidence>
<evidence type="ECO:0000256" key="1">
    <source>
        <dbReference type="ARBA" id="ARBA00000085"/>
    </source>
</evidence>
<dbReference type="InterPro" id="IPR005467">
    <property type="entry name" value="His_kinase_dom"/>
</dbReference>
<protein>
    <recommendedName>
        <fullName evidence="3">histidine kinase</fullName>
        <ecNumber evidence="3">2.7.13.3</ecNumber>
    </recommendedName>
</protein>
<dbReference type="InterPro" id="IPR036890">
    <property type="entry name" value="HATPase_C_sf"/>
</dbReference>
<keyword evidence="16" id="KW-1185">Reference proteome</keyword>
<dbReference type="GO" id="GO:0005886">
    <property type="term" value="C:plasma membrane"/>
    <property type="evidence" value="ECO:0007669"/>
    <property type="project" value="UniProtKB-SubCell"/>
</dbReference>
<dbReference type="GO" id="GO:0016036">
    <property type="term" value="P:cellular response to phosphate starvation"/>
    <property type="evidence" value="ECO:0007669"/>
    <property type="project" value="TreeGrafter"/>
</dbReference>
<keyword evidence="5" id="KW-0808">Transferase</keyword>
<accession>A0A4Q0VSX5</accession>
<dbReference type="SMART" id="SM00387">
    <property type="entry name" value="HATPase_c"/>
    <property type="match status" value="1"/>
</dbReference>
<dbReference type="SUPFAM" id="SSF47384">
    <property type="entry name" value="Homodimeric domain of signal transducing histidine kinase"/>
    <property type="match status" value="1"/>
</dbReference>
<evidence type="ECO:0000256" key="12">
    <source>
        <dbReference type="ARBA" id="ARBA00023136"/>
    </source>
</evidence>
<feature type="transmembrane region" description="Helical" evidence="13">
    <location>
        <begin position="62"/>
        <end position="82"/>
    </location>
</feature>
<evidence type="ECO:0000256" key="2">
    <source>
        <dbReference type="ARBA" id="ARBA00004651"/>
    </source>
</evidence>
<dbReference type="AlphaFoldDB" id="A0A4Q0VSX5"/>
<evidence type="ECO:0000313" key="15">
    <source>
        <dbReference type="EMBL" id="RXJ00645.1"/>
    </source>
</evidence>
<evidence type="ECO:0000259" key="14">
    <source>
        <dbReference type="PROSITE" id="PS50109"/>
    </source>
</evidence>
<dbReference type="PROSITE" id="PS50109">
    <property type="entry name" value="HIS_KIN"/>
    <property type="match status" value="1"/>
</dbReference>
<keyword evidence="6 13" id="KW-0812">Transmembrane</keyword>
<keyword evidence="4" id="KW-1003">Cell membrane</keyword>
<keyword evidence="8 15" id="KW-0418">Kinase</keyword>
<comment type="subcellular location">
    <subcellularLocation>
        <location evidence="2">Cell membrane</location>
        <topology evidence="2">Multi-pass membrane protein</topology>
    </subcellularLocation>
</comment>
<keyword evidence="11" id="KW-0902">Two-component regulatory system</keyword>
<dbReference type="SUPFAM" id="SSF55874">
    <property type="entry name" value="ATPase domain of HSP90 chaperone/DNA topoisomerase II/histidine kinase"/>
    <property type="match status" value="1"/>
</dbReference>
<dbReference type="EMBL" id="QOUX01000037">
    <property type="protein sequence ID" value="RXJ00645.1"/>
    <property type="molecule type" value="Genomic_DNA"/>
</dbReference>
<dbReference type="EC" id="2.7.13.3" evidence="3"/>
<evidence type="ECO:0000256" key="5">
    <source>
        <dbReference type="ARBA" id="ARBA00022679"/>
    </source>
</evidence>
<organism evidence="15 16">
    <name type="scientific">Anaerobacillus alkaliphilus</name>
    <dbReference type="NCBI Taxonomy" id="1548597"/>
    <lineage>
        <taxon>Bacteria</taxon>
        <taxon>Bacillati</taxon>
        <taxon>Bacillota</taxon>
        <taxon>Bacilli</taxon>
        <taxon>Bacillales</taxon>
        <taxon>Bacillaceae</taxon>
        <taxon>Anaerobacillus</taxon>
    </lineage>
</organism>
<dbReference type="Gene3D" id="3.30.565.10">
    <property type="entry name" value="Histidine kinase-like ATPase, C-terminal domain"/>
    <property type="match status" value="1"/>
</dbReference>
<dbReference type="Pfam" id="PF02518">
    <property type="entry name" value="HATPase_c"/>
    <property type="match status" value="1"/>
</dbReference>
<reference evidence="15 16" key="1">
    <citation type="journal article" date="2019" name="Int. J. Syst. Evol. Microbiol.">
        <title>Anaerobacillus alkaliphilus sp. nov., a novel alkaliphilic and moderately halophilic bacterium.</title>
        <authorList>
            <person name="Borsodi A.K."/>
            <person name="Aszalos J.M."/>
            <person name="Bihari P."/>
            <person name="Nagy I."/>
            <person name="Schumann P."/>
            <person name="Sproer C."/>
            <person name="Kovacs A.L."/>
            <person name="Boka K."/>
            <person name="Dobosy P."/>
            <person name="Ovari M."/>
            <person name="Szili-Kovacs T."/>
            <person name="Toth E."/>
        </authorList>
    </citation>
    <scope>NUCLEOTIDE SEQUENCE [LARGE SCALE GENOMIC DNA]</scope>
    <source>
        <strain evidence="15 16">B16-10</strain>
    </source>
</reference>
<dbReference type="InterPro" id="IPR050351">
    <property type="entry name" value="BphY/WalK/GraS-like"/>
</dbReference>
<dbReference type="GO" id="GO:0004721">
    <property type="term" value="F:phosphoprotein phosphatase activity"/>
    <property type="evidence" value="ECO:0007669"/>
    <property type="project" value="TreeGrafter"/>
</dbReference>
<dbReference type="GO" id="GO:0005524">
    <property type="term" value="F:ATP binding"/>
    <property type="evidence" value="ECO:0007669"/>
    <property type="project" value="UniProtKB-KW"/>
</dbReference>
<name>A0A4Q0VSX5_9BACI</name>
<dbReference type="Proteomes" id="UP000290649">
    <property type="component" value="Unassembled WGS sequence"/>
</dbReference>
<evidence type="ECO:0000256" key="8">
    <source>
        <dbReference type="ARBA" id="ARBA00022777"/>
    </source>
</evidence>
<evidence type="ECO:0000256" key="11">
    <source>
        <dbReference type="ARBA" id="ARBA00023012"/>
    </source>
</evidence>
<dbReference type="InterPro" id="IPR003594">
    <property type="entry name" value="HATPase_dom"/>
</dbReference>
<comment type="catalytic activity">
    <reaction evidence="1">
        <text>ATP + protein L-histidine = ADP + protein N-phospho-L-histidine.</text>
        <dbReference type="EC" id="2.7.13.3"/>
    </reaction>
</comment>
<gene>
    <name evidence="15" type="ORF">DS745_11325</name>
</gene>
<evidence type="ECO:0000256" key="7">
    <source>
        <dbReference type="ARBA" id="ARBA00022741"/>
    </source>
</evidence>
<evidence type="ECO:0000313" key="16">
    <source>
        <dbReference type="Proteomes" id="UP000290649"/>
    </source>
</evidence>
<dbReference type="InterPro" id="IPR036097">
    <property type="entry name" value="HisK_dim/P_sf"/>
</dbReference>
<dbReference type="PANTHER" id="PTHR45453:SF2">
    <property type="entry name" value="HISTIDINE KINASE"/>
    <property type="match status" value="1"/>
</dbReference>
<dbReference type="InterPro" id="IPR004358">
    <property type="entry name" value="Sig_transdc_His_kin-like_C"/>
</dbReference>
<keyword evidence="12 13" id="KW-0472">Membrane</keyword>
<evidence type="ECO:0000256" key="9">
    <source>
        <dbReference type="ARBA" id="ARBA00022840"/>
    </source>
</evidence>
<dbReference type="Gene3D" id="1.10.287.130">
    <property type="match status" value="1"/>
</dbReference>
<feature type="domain" description="Histidine kinase" evidence="14">
    <location>
        <begin position="142"/>
        <end position="359"/>
    </location>
</feature>
<dbReference type="PANTHER" id="PTHR45453">
    <property type="entry name" value="PHOSPHATE REGULON SENSOR PROTEIN PHOR"/>
    <property type="match status" value="1"/>
</dbReference>
<evidence type="ECO:0000256" key="4">
    <source>
        <dbReference type="ARBA" id="ARBA00022475"/>
    </source>
</evidence>
<dbReference type="GO" id="GO:0000155">
    <property type="term" value="F:phosphorelay sensor kinase activity"/>
    <property type="evidence" value="ECO:0007669"/>
    <property type="project" value="InterPro"/>
</dbReference>
<proteinExistence type="predicted"/>
<dbReference type="OrthoDB" id="9780487at2"/>
<feature type="transmembrane region" description="Helical" evidence="13">
    <location>
        <begin position="25"/>
        <end position="56"/>
    </location>
</feature>